<evidence type="ECO:0000256" key="1">
    <source>
        <dbReference type="SAM" id="SignalP"/>
    </source>
</evidence>
<accession>U1GHG1</accession>
<dbReference type="AlphaFoldDB" id="U1GHG1"/>
<keyword evidence="3" id="KW-1185">Reference proteome</keyword>
<reference evidence="3" key="1">
    <citation type="journal article" date="2014" name="BMC Genomics">
        <title>Genome characteristics reveal the impact of lichenization on lichen-forming fungus Endocarpon pusillum Hedwig (Verrucariales, Ascomycota).</title>
        <authorList>
            <person name="Wang Y.-Y."/>
            <person name="Liu B."/>
            <person name="Zhang X.-Y."/>
            <person name="Zhou Q.-M."/>
            <person name="Zhang T."/>
            <person name="Li H."/>
            <person name="Yu Y.-F."/>
            <person name="Zhang X.-L."/>
            <person name="Hao X.-Y."/>
            <person name="Wang M."/>
            <person name="Wang L."/>
            <person name="Wei J.-C."/>
        </authorList>
    </citation>
    <scope>NUCLEOTIDE SEQUENCE [LARGE SCALE GENOMIC DNA]</scope>
    <source>
        <strain evidence="3">Z07020 / HMAS-L-300199</strain>
    </source>
</reference>
<sequence>MRTPSQIVLFAAALPLALAKELPRNEALAAEKYDNGAVHESIMRAKHSSWDRQRAEGLFESSRYQSSLGYVPCEDGLAMDLYDFKSHADLGSLTGEGSSSWGWTSNDGREFVAIGQADGTAFAEISKEGQLVYLGRLPQQSVTSIWREIRSYKNYMIIGSEAVGHNVQIFDMTRLLSLDPASPTTFSTTTDLTGLFTGLPVGRSHNVVVNEELNYGVAVGAQPRNDSCAAGLIFFDLTDPSNPTTPGCAGQDGYVHDAQCIVYRGPDERYYGRDICYGYNEDTLTIYDVTDKVGINSSVVISRTSYAGASYSHQGWVLDPNWQQYLLLDDELDEVEFAGPAADQYPVTYIFDISRLDDPKQTGIYKSKAFSIDHNQYVYDGLVYQSNYGAGLRVLDVSSIPSDPTGGSIEEVGYFDIFPEDDQAPNGGTIDFVGTWSHFAGFQSGYIFVNGIERGGFVVKMKQFDKRGRGKQYAKPRNV</sequence>
<dbReference type="eggNOG" id="ENOG502QQSB">
    <property type="taxonomic scope" value="Eukaryota"/>
</dbReference>
<proteinExistence type="predicted"/>
<organism evidence="2 3">
    <name type="scientific">Endocarpon pusillum (strain Z07020 / HMAS-L-300199)</name>
    <name type="common">Lichen-forming fungus</name>
    <dbReference type="NCBI Taxonomy" id="1263415"/>
    <lineage>
        <taxon>Eukaryota</taxon>
        <taxon>Fungi</taxon>
        <taxon>Dikarya</taxon>
        <taxon>Ascomycota</taxon>
        <taxon>Pezizomycotina</taxon>
        <taxon>Eurotiomycetes</taxon>
        <taxon>Chaetothyriomycetidae</taxon>
        <taxon>Verrucariales</taxon>
        <taxon>Verrucariaceae</taxon>
        <taxon>Endocarpon</taxon>
    </lineage>
</organism>
<keyword evidence="1" id="KW-0732">Signal</keyword>
<dbReference type="PANTHER" id="PTHR38787">
    <property type="entry name" value="REGULATORY P DOMAIN-CONTAINING PROTEIN"/>
    <property type="match status" value="1"/>
</dbReference>
<protein>
    <recommendedName>
        <fullName evidence="4">Regulatory P domain-containing protein</fullName>
    </recommendedName>
</protein>
<feature type="chain" id="PRO_5004612465" description="Regulatory P domain-containing protein" evidence="1">
    <location>
        <begin position="20"/>
        <end position="479"/>
    </location>
</feature>
<dbReference type="InterPro" id="IPR027589">
    <property type="entry name" value="Choice_anch_B"/>
</dbReference>
<dbReference type="RefSeq" id="XP_007803119.1">
    <property type="nucleotide sequence ID" value="XM_007804928.1"/>
</dbReference>
<gene>
    <name evidence="2" type="ORF">EPUS_08149</name>
</gene>
<dbReference type="EMBL" id="KE721230">
    <property type="protein sequence ID" value="ERF71231.1"/>
    <property type="molecule type" value="Genomic_DNA"/>
</dbReference>
<dbReference type="NCBIfam" id="TIGR04312">
    <property type="entry name" value="choice_anch_B"/>
    <property type="match status" value="1"/>
</dbReference>
<evidence type="ECO:0008006" key="4">
    <source>
        <dbReference type="Google" id="ProtNLM"/>
    </source>
</evidence>
<dbReference type="HOGENOM" id="CLU_031217_0_0_1"/>
<dbReference type="OMA" id="CHNADLY"/>
<dbReference type="GO" id="GO:0005576">
    <property type="term" value="C:extracellular region"/>
    <property type="evidence" value="ECO:0007669"/>
    <property type="project" value="TreeGrafter"/>
</dbReference>
<evidence type="ECO:0000313" key="3">
    <source>
        <dbReference type="Proteomes" id="UP000019373"/>
    </source>
</evidence>
<dbReference type="GeneID" id="19243000"/>
<dbReference type="PANTHER" id="PTHR38787:SF3">
    <property type="entry name" value="REGULATORY P DOMAIN-CONTAINING PROTEIN"/>
    <property type="match status" value="1"/>
</dbReference>
<dbReference type="Proteomes" id="UP000019373">
    <property type="component" value="Unassembled WGS sequence"/>
</dbReference>
<dbReference type="OrthoDB" id="2099887at2759"/>
<evidence type="ECO:0000313" key="2">
    <source>
        <dbReference type="EMBL" id="ERF71231.1"/>
    </source>
</evidence>
<name>U1GHG1_ENDPU</name>
<feature type="signal peptide" evidence="1">
    <location>
        <begin position="1"/>
        <end position="19"/>
    </location>
</feature>